<dbReference type="InterPro" id="IPR025420">
    <property type="entry name" value="DUF4143"/>
</dbReference>
<evidence type="ECO:0000313" key="2">
    <source>
        <dbReference type="EMBL" id="KHD04683.1"/>
    </source>
</evidence>
<proteinExistence type="predicted"/>
<sequence>MVWVFYANSLNWAQDITRTLYFYRTQSKSEIDFMLVKDANYHLIEVKSGKHQHIPRTMMEFEKKYAGKLSIVSKRVINQSVYLQKASVEFLPAYLL</sequence>
<dbReference type="Pfam" id="PF13635">
    <property type="entry name" value="DUF4143"/>
    <property type="match status" value="1"/>
</dbReference>
<accession>A0A0A6P1N3</accession>
<keyword evidence="3" id="KW-1185">Reference proteome</keyword>
<evidence type="ECO:0000313" key="3">
    <source>
        <dbReference type="Proteomes" id="UP000030428"/>
    </source>
</evidence>
<gene>
    <name evidence="2" type="ORF">PN36_19720</name>
</gene>
<feature type="domain" description="DUF4143" evidence="1">
    <location>
        <begin position="14"/>
        <end position="49"/>
    </location>
</feature>
<evidence type="ECO:0000259" key="1">
    <source>
        <dbReference type="Pfam" id="PF13635"/>
    </source>
</evidence>
<protein>
    <recommendedName>
        <fullName evidence="1">DUF4143 domain-containing protein</fullName>
    </recommendedName>
</protein>
<dbReference type="EMBL" id="JSZA02000082">
    <property type="protein sequence ID" value="KHD04683.1"/>
    <property type="molecule type" value="Genomic_DNA"/>
</dbReference>
<dbReference type="Proteomes" id="UP000030428">
    <property type="component" value="Unassembled WGS sequence"/>
</dbReference>
<organism evidence="2 3">
    <name type="scientific">Candidatus Thiomargarita nelsonii</name>
    <dbReference type="NCBI Taxonomy" id="1003181"/>
    <lineage>
        <taxon>Bacteria</taxon>
        <taxon>Pseudomonadati</taxon>
        <taxon>Pseudomonadota</taxon>
        <taxon>Gammaproteobacteria</taxon>
        <taxon>Thiotrichales</taxon>
        <taxon>Thiotrichaceae</taxon>
        <taxon>Thiomargarita</taxon>
    </lineage>
</organism>
<reference evidence="2 3" key="1">
    <citation type="journal article" date="2016" name="Front. Microbiol.">
        <title>Single-Cell (Meta-)Genomics of a Dimorphic Candidatus Thiomargarita nelsonii Reveals Genomic Plasticity.</title>
        <authorList>
            <person name="Flood B.E."/>
            <person name="Fliss P."/>
            <person name="Jones D.S."/>
            <person name="Dick G.J."/>
            <person name="Jain S."/>
            <person name="Kaster A.K."/>
            <person name="Winkel M."/>
            <person name="Mussmann M."/>
            <person name="Bailey J."/>
        </authorList>
    </citation>
    <scope>NUCLEOTIDE SEQUENCE [LARGE SCALE GENOMIC DNA]</scope>
    <source>
        <strain evidence="2">Hydrate Ridge</strain>
    </source>
</reference>
<name>A0A0A6P1N3_9GAMM</name>
<dbReference type="AlphaFoldDB" id="A0A0A6P1N3"/>
<comment type="caution">
    <text evidence="2">The sequence shown here is derived from an EMBL/GenBank/DDBJ whole genome shotgun (WGS) entry which is preliminary data.</text>
</comment>